<dbReference type="GO" id="GO:0004298">
    <property type="term" value="F:threonine-type endopeptidase activity"/>
    <property type="evidence" value="ECO:0007669"/>
    <property type="project" value="InterPro"/>
</dbReference>
<dbReference type="Gene3D" id="3.60.20.30">
    <property type="entry name" value="(Glycosyl)asparaginase"/>
    <property type="match status" value="1"/>
</dbReference>
<dbReference type="InterPro" id="IPR037464">
    <property type="entry name" value="Taspase1"/>
</dbReference>
<dbReference type="GO" id="GO:0051604">
    <property type="term" value="P:protein maturation"/>
    <property type="evidence" value="ECO:0007669"/>
    <property type="project" value="TreeGrafter"/>
</dbReference>
<dbReference type="InterPro" id="IPR000246">
    <property type="entry name" value="Peptidase_T2"/>
</dbReference>
<name>A0A158PGF1_ANGCS</name>
<evidence type="ECO:0000256" key="1">
    <source>
        <dbReference type="ARBA" id="ARBA00010872"/>
    </source>
</evidence>
<dbReference type="EMBL" id="UYYA01003854">
    <property type="protein sequence ID" value="VDM56765.1"/>
    <property type="molecule type" value="Genomic_DNA"/>
</dbReference>
<dbReference type="SUPFAM" id="SSF56235">
    <property type="entry name" value="N-terminal nucleophile aminohydrolases (Ntn hydrolases)"/>
    <property type="match status" value="1"/>
</dbReference>
<dbReference type="InterPro" id="IPR029055">
    <property type="entry name" value="Ntn_hydrolases_N"/>
</dbReference>
<organism evidence="4">
    <name type="scientific">Angiostrongylus costaricensis</name>
    <name type="common">Nematode worm</name>
    <dbReference type="NCBI Taxonomy" id="334426"/>
    <lineage>
        <taxon>Eukaryota</taxon>
        <taxon>Metazoa</taxon>
        <taxon>Ecdysozoa</taxon>
        <taxon>Nematoda</taxon>
        <taxon>Chromadorea</taxon>
        <taxon>Rhabditida</taxon>
        <taxon>Rhabditina</taxon>
        <taxon>Rhabditomorpha</taxon>
        <taxon>Strongyloidea</taxon>
        <taxon>Metastrongylidae</taxon>
        <taxon>Angiostrongylus</taxon>
    </lineage>
</organism>
<dbReference type="STRING" id="334426.A0A158PGF1"/>
<gene>
    <name evidence="2" type="ORF">ACOC_LOCUS5180</name>
</gene>
<proteinExistence type="inferred from homology"/>
<dbReference type="GO" id="GO:0005737">
    <property type="term" value="C:cytoplasm"/>
    <property type="evidence" value="ECO:0007669"/>
    <property type="project" value="TreeGrafter"/>
</dbReference>
<accession>A0A158PGF1</accession>
<reference evidence="2 3" key="2">
    <citation type="submission" date="2018-11" db="EMBL/GenBank/DDBJ databases">
        <authorList>
            <consortium name="Pathogen Informatics"/>
        </authorList>
    </citation>
    <scope>NUCLEOTIDE SEQUENCE [LARGE SCALE GENOMIC DNA]</scope>
    <source>
        <strain evidence="2 3">Costa Rica</strain>
    </source>
</reference>
<dbReference type="OrthoDB" id="77601at2759"/>
<evidence type="ECO:0000313" key="2">
    <source>
        <dbReference type="EMBL" id="VDM56765.1"/>
    </source>
</evidence>
<dbReference type="Proteomes" id="UP000267027">
    <property type="component" value="Unassembled WGS sequence"/>
</dbReference>
<evidence type="ECO:0000313" key="4">
    <source>
        <dbReference type="WBParaSite" id="ACOC_0000517901-mRNA-1"/>
    </source>
</evidence>
<dbReference type="OMA" id="ACEAAIM"/>
<dbReference type="WBParaSite" id="ACOC_0000517901-mRNA-1">
    <property type="protein sequence ID" value="ACOC_0000517901-mRNA-1"/>
    <property type="gene ID" value="ACOC_0000517901"/>
</dbReference>
<sequence>MYPTLTARHPGTPLSHDEAVNRKEDIVLIVEKCLKNGIKAMLIGSVLSWLASLEDNPLFNCGYGSNPTMDGSVECEAGFMSSDGLRFGGVGVVSRLKNPSKVAKAIAYAGNSSGLVSPMVLVGSGAEKWAEKRGFTLNDPNTLAGIKTDEIWKKALDAAGKEDMAEACTSSGGLILKSPGRLGHCTIFGSGLWAEKRGNTCIGVTVSGCGEAIVRADFCRSLSKRLFARDPDELPAEVIRTFFEHEFLDLVLMSTIAANRLYVGGLVLLREEDKRYELIVFHNTPVLPFAYRKGSIIRRSLSQLPPGCKILVESYMC</sequence>
<keyword evidence="3" id="KW-1185">Reference proteome</keyword>
<dbReference type="Pfam" id="PF01112">
    <property type="entry name" value="Asparaginase_2"/>
    <property type="match status" value="1"/>
</dbReference>
<comment type="similarity">
    <text evidence="1">Belongs to the Ntn-hydrolase family.</text>
</comment>
<dbReference type="PANTHER" id="PTHR10188">
    <property type="entry name" value="L-ASPARAGINASE"/>
    <property type="match status" value="1"/>
</dbReference>
<evidence type="ECO:0000313" key="3">
    <source>
        <dbReference type="Proteomes" id="UP000267027"/>
    </source>
</evidence>
<dbReference type="PANTHER" id="PTHR10188:SF8">
    <property type="entry name" value="THREONINE ASPARTASE 1"/>
    <property type="match status" value="1"/>
</dbReference>
<dbReference type="CDD" id="cd04514">
    <property type="entry name" value="Taspase1_like"/>
    <property type="match status" value="1"/>
</dbReference>
<reference evidence="4" key="1">
    <citation type="submission" date="2016-04" db="UniProtKB">
        <authorList>
            <consortium name="WormBaseParasite"/>
        </authorList>
    </citation>
    <scope>IDENTIFICATION</scope>
</reference>
<protein>
    <submittedName>
        <fullName evidence="4">Asparaginase</fullName>
    </submittedName>
</protein>
<dbReference type="AlphaFoldDB" id="A0A158PGF1"/>